<dbReference type="EMBL" id="UFQC01000018">
    <property type="protein sequence ID" value="SSW69459.1"/>
    <property type="molecule type" value="Genomic_DNA"/>
</dbReference>
<dbReference type="Proteomes" id="UP000289465">
    <property type="component" value="Unassembled WGS sequence"/>
</dbReference>
<dbReference type="InterPro" id="IPR023606">
    <property type="entry name" value="CoA-Trfase_III_dom_1_sf"/>
</dbReference>
<dbReference type="InterPro" id="IPR050483">
    <property type="entry name" value="CoA-transferase_III_domain"/>
</dbReference>
<dbReference type="EC" id="2.8.3.22" evidence="2"/>
<dbReference type="RefSeq" id="WP_129242214.1">
    <property type="nucleotide sequence ID" value="NZ_UFQC01000018.1"/>
</dbReference>
<evidence type="ECO:0000256" key="1">
    <source>
        <dbReference type="ARBA" id="ARBA00022679"/>
    </source>
</evidence>
<dbReference type="Gene3D" id="3.40.50.10540">
    <property type="entry name" value="Crotonobetainyl-coa:carnitine coa-transferase, domain 1"/>
    <property type="match status" value="1"/>
</dbReference>
<gene>
    <name evidence="2" type="primary">smtB_6</name>
    <name evidence="2" type="ORF">AVE30378_03538</name>
</gene>
<dbReference type="InterPro" id="IPR044855">
    <property type="entry name" value="CoA-Trfase_III_dom3_sf"/>
</dbReference>
<dbReference type="PANTHER" id="PTHR48207:SF4">
    <property type="entry name" value="BLL6097 PROTEIN"/>
    <property type="match status" value="1"/>
</dbReference>
<evidence type="ECO:0000313" key="2">
    <source>
        <dbReference type="EMBL" id="SSW69459.1"/>
    </source>
</evidence>
<dbReference type="InterPro" id="IPR003673">
    <property type="entry name" value="CoA-Trfase_fam_III"/>
</dbReference>
<keyword evidence="1 2" id="KW-0808">Transferase</keyword>
<reference evidence="2 3" key="1">
    <citation type="submission" date="2018-07" db="EMBL/GenBank/DDBJ databases">
        <authorList>
            <person name="Peeters C."/>
        </authorList>
    </citation>
    <scope>NUCLEOTIDE SEQUENCE [LARGE SCALE GENOMIC DNA]</scope>
    <source>
        <strain evidence="2 3">LMG 30378</strain>
    </source>
</reference>
<dbReference type="PANTHER" id="PTHR48207">
    <property type="entry name" value="SUCCINATE--HYDROXYMETHYLGLUTARATE COA-TRANSFERASE"/>
    <property type="match status" value="1"/>
</dbReference>
<dbReference type="OrthoDB" id="5294844at2"/>
<evidence type="ECO:0000313" key="3">
    <source>
        <dbReference type="Proteomes" id="UP000289465"/>
    </source>
</evidence>
<sequence>MSGGCLEGVRIVDLTSVVVGPLATQILADHGADVIKVEGPAGDIGRYLAGKGRNPGMSPKYLHLNRNKRAICLDLKRPAGHAALGKLIESADVLLWNVRPASMSRLGLDYDTVRRIKPDIIYCGMFGFGQQGRYRDMPAYDSIIQGVSGVADLNRRMTGAPAYVPYVLADRTAGLIAVQLIAMALYHKARTGEGQRIEVPMYENMVTQVMTEHMYQRSFVPPLGETGDPRVLDSDNRPIRTLDGYICISANTDGQAHALFDAIGMPELKSDPRFRSVAARFKHVREYFRIRGEAIARRSTTEWMEIFRVADVPAAPYNTLEMLFDDPHLRDAGLFQEREHPTEGTILEIQPANSMSAGMRKDWLPAPRLGQHTEEILAEIGYGDDAIERLIEEGAAHGCPAAESS</sequence>
<protein>
    <submittedName>
        <fullName evidence="2">Succinyl-CoA--L-malate CoA-transferase beta subunit</fullName>
        <ecNumber evidence="2">2.8.3.22</ecNumber>
    </submittedName>
</protein>
<dbReference type="Pfam" id="PF02515">
    <property type="entry name" value="CoA_transf_3"/>
    <property type="match status" value="1"/>
</dbReference>
<dbReference type="GO" id="GO:0008410">
    <property type="term" value="F:CoA-transferase activity"/>
    <property type="evidence" value="ECO:0007669"/>
    <property type="project" value="TreeGrafter"/>
</dbReference>
<dbReference type="AlphaFoldDB" id="A0A446CNH6"/>
<dbReference type="Gene3D" id="3.30.1540.10">
    <property type="entry name" value="formyl-coa transferase, domain 3"/>
    <property type="match status" value="1"/>
</dbReference>
<proteinExistence type="predicted"/>
<accession>A0A446CNH6</accession>
<dbReference type="SUPFAM" id="SSF89796">
    <property type="entry name" value="CoA-transferase family III (CaiB/BaiF)"/>
    <property type="match status" value="1"/>
</dbReference>
<name>A0A446CNH6_9BURK</name>
<organism evidence="2 3">
    <name type="scientific">Achromobacter veterisilvae</name>
    <dbReference type="NCBI Taxonomy" id="2069367"/>
    <lineage>
        <taxon>Bacteria</taxon>
        <taxon>Pseudomonadati</taxon>
        <taxon>Pseudomonadota</taxon>
        <taxon>Betaproteobacteria</taxon>
        <taxon>Burkholderiales</taxon>
        <taxon>Alcaligenaceae</taxon>
        <taxon>Achromobacter</taxon>
    </lineage>
</organism>